<sequence length="59" mass="6516">MTAGAATEEQARTSTRPDRITLDADEIRTFDASRSAHRFPRDGISKWPLECRGSLGNPV</sequence>
<dbReference type="AlphaFoldDB" id="A0A917L5D9"/>
<organism evidence="1 2">
    <name type="scientific">Neoroseomonas lacus</name>
    <dbReference type="NCBI Taxonomy" id="287609"/>
    <lineage>
        <taxon>Bacteria</taxon>
        <taxon>Pseudomonadati</taxon>
        <taxon>Pseudomonadota</taxon>
        <taxon>Alphaproteobacteria</taxon>
        <taxon>Acetobacterales</taxon>
        <taxon>Acetobacteraceae</taxon>
        <taxon>Neoroseomonas</taxon>
    </lineage>
</organism>
<gene>
    <name evidence="1" type="ORF">GCM10011320_59190</name>
</gene>
<dbReference type="RefSeq" id="WP_188973689.1">
    <property type="nucleotide sequence ID" value="NZ_BMKW01000029.1"/>
</dbReference>
<protein>
    <submittedName>
        <fullName evidence="1">Uncharacterized protein</fullName>
    </submittedName>
</protein>
<keyword evidence="2" id="KW-1185">Reference proteome</keyword>
<reference evidence="1" key="2">
    <citation type="submission" date="2020-09" db="EMBL/GenBank/DDBJ databases">
        <authorList>
            <person name="Sun Q."/>
            <person name="Zhou Y."/>
        </authorList>
    </citation>
    <scope>NUCLEOTIDE SEQUENCE</scope>
    <source>
        <strain evidence="1">CGMCC 1.3617</strain>
    </source>
</reference>
<evidence type="ECO:0000313" key="1">
    <source>
        <dbReference type="EMBL" id="GGJ43822.1"/>
    </source>
</evidence>
<reference evidence="1" key="1">
    <citation type="journal article" date="2014" name="Int. J. Syst. Evol. Microbiol.">
        <title>Complete genome sequence of Corynebacterium casei LMG S-19264T (=DSM 44701T), isolated from a smear-ripened cheese.</title>
        <authorList>
            <consortium name="US DOE Joint Genome Institute (JGI-PGF)"/>
            <person name="Walter F."/>
            <person name="Albersmeier A."/>
            <person name="Kalinowski J."/>
            <person name="Ruckert C."/>
        </authorList>
    </citation>
    <scope>NUCLEOTIDE SEQUENCE</scope>
    <source>
        <strain evidence="1">CGMCC 1.3617</strain>
    </source>
</reference>
<name>A0A917L5D9_9PROT</name>
<proteinExistence type="predicted"/>
<dbReference type="EMBL" id="BMKW01000029">
    <property type="protein sequence ID" value="GGJ43822.1"/>
    <property type="molecule type" value="Genomic_DNA"/>
</dbReference>
<comment type="caution">
    <text evidence="1">The sequence shown here is derived from an EMBL/GenBank/DDBJ whole genome shotgun (WGS) entry which is preliminary data.</text>
</comment>
<evidence type="ECO:0000313" key="2">
    <source>
        <dbReference type="Proteomes" id="UP000661507"/>
    </source>
</evidence>
<accession>A0A917L5D9</accession>
<dbReference type="Proteomes" id="UP000661507">
    <property type="component" value="Unassembled WGS sequence"/>
</dbReference>